<dbReference type="Gene3D" id="3.30.300.30">
    <property type="match status" value="1"/>
</dbReference>
<dbReference type="SUPFAM" id="SSF56801">
    <property type="entry name" value="Acetyl-CoA synthetase-like"/>
    <property type="match status" value="1"/>
</dbReference>
<dbReference type="GO" id="GO:0006631">
    <property type="term" value="P:fatty acid metabolic process"/>
    <property type="evidence" value="ECO:0007669"/>
    <property type="project" value="TreeGrafter"/>
</dbReference>
<evidence type="ECO:0000256" key="1">
    <source>
        <dbReference type="ARBA" id="ARBA00006432"/>
    </source>
</evidence>
<evidence type="ECO:0000256" key="2">
    <source>
        <dbReference type="ARBA" id="ARBA00022598"/>
    </source>
</evidence>
<comment type="similarity">
    <text evidence="1">Belongs to the ATP-dependent AMP-binding enzyme family.</text>
</comment>
<keyword evidence="2" id="KW-0436">Ligase</keyword>
<dbReference type="InterPro" id="IPR000873">
    <property type="entry name" value="AMP-dep_synth/lig_dom"/>
</dbReference>
<dbReference type="InterPro" id="IPR020845">
    <property type="entry name" value="AMP-binding_CS"/>
</dbReference>
<dbReference type="PROSITE" id="PS00455">
    <property type="entry name" value="AMP_BINDING"/>
    <property type="match status" value="1"/>
</dbReference>
<gene>
    <name evidence="6" type="ORF">GQE98_10605</name>
</gene>
<dbReference type="InterPro" id="IPR042099">
    <property type="entry name" value="ANL_N_sf"/>
</dbReference>
<reference evidence="6 7" key="1">
    <citation type="submission" date="2019-12" db="EMBL/GenBank/DDBJ databases">
        <title>Snethiella sp. nov. sp. isolated from sea sand.</title>
        <authorList>
            <person name="Kim J."/>
            <person name="Jeong S.E."/>
            <person name="Jung H.S."/>
            <person name="Jeon C.O."/>
        </authorList>
    </citation>
    <scope>NUCLEOTIDE SEQUENCE [LARGE SCALE GENOMIC DNA]</scope>
    <source>
        <strain evidence="6 7">DP05</strain>
    </source>
</reference>
<evidence type="ECO:0000256" key="3">
    <source>
        <dbReference type="SAM" id="MobiDB-lite"/>
    </source>
</evidence>
<feature type="region of interest" description="Disordered" evidence="3">
    <location>
        <begin position="515"/>
        <end position="538"/>
    </location>
</feature>
<dbReference type="PANTHER" id="PTHR43201">
    <property type="entry name" value="ACYL-COA SYNTHETASE"/>
    <property type="match status" value="1"/>
</dbReference>
<sequence length="538" mass="60023">MMTTVYEAFCTTVAKYPDNAFLCVPAYDKRSYHPDGVEITYAEAAEEVARLRSTYRSSGFSHGNRVAYLLENRPDYLLHLLAANSLGVSCVPLNPDYLHDEMLYLLDHSDVDLVVTIEERAKDVQAAASERERPLPVVMFERFSGHLPRPRPAPNPGSTPGLMSEVSLLYTSGTTGRPKGCILTNDYFLTAGRTYMELGGVATIREGEERVYNPLPLFHMNAGAVSFVCMILSGGCLVIPDRFHPTTWWQEVVETRATIIHYLGIVPPLLLNQPKSNLDTAHYVRFGLGAGVEPELHEVFEKRFGFPLVEVWGMTETGRILADSMEPRQIHTRAFGRPTDELQARVVDDKDRDVPAGTEGELLVNCAGDDPRRGFFAGYLKNEAATEEVWKGGWFHTGDTVRQDESGMLYFVDRKKNIIRRSGENIAAAEVEAVLQAHDDVAKVAVISVKDELREEEVMACIVLMEGIAASSEKAEDIFNYSNGSLAYFKTPGYILFLDDLPTTGTQKIQKAKIFGPDVDPREQPGTVDFRKRKKKSK</sequence>
<proteinExistence type="inferred from homology"/>
<dbReference type="InterPro" id="IPR025110">
    <property type="entry name" value="AMP-bd_C"/>
</dbReference>
<evidence type="ECO:0000259" key="4">
    <source>
        <dbReference type="Pfam" id="PF00501"/>
    </source>
</evidence>
<feature type="domain" description="AMP-dependent synthetase/ligase" evidence="4">
    <location>
        <begin position="14"/>
        <end position="365"/>
    </location>
</feature>
<name>A0A6L8W9G3_9PROT</name>
<evidence type="ECO:0000259" key="5">
    <source>
        <dbReference type="Pfam" id="PF13193"/>
    </source>
</evidence>
<dbReference type="RefSeq" id="WP_161315611.1">
    <property type="nucleotide sequence ID" value="NZ_WTUW01000002.1"/>
</dbReference>
<dbReference type="Pfam" id="PF00501">
    <property type="entry name" value="AMP-binding"/>
    <property type="match status" value="1"/>
</dbReference>
<accession>A0A6L8W9G3</accession>
<dbReference type="Proteomes" id="UP000476030">
    <property type="component" value="Unassembled WGS sequence"/>
</dbReference>
<dbReference type="AlphaFoldDB" id="A0A6L8W9G3"/>
<organism evidence="6 7">
    <name type="scientific">Sneathiella litorea</name>
    <dbReference type="NCBI Taxonomy" id="2606216"/>
    <lineage>
        <taxon>Bacteria</taxon>
        <taxon>Pseudomonadati</taxon>
        <taxon>Pseudomonadota</taxon>
        <taxon>Alphaproteobacteria</taxon>
        <taxon>Sneathiellales</taxon>
        <taxon>Sneathiellaceae</taxon>
        <taxon>Sneathiella</taxon>
    </lineage>
</organism>
<dbReference type="GO" id="GO:0031956">
    <property type="term" value="F:medium-chain fatty acid-CoA ligase activity"/>
    <property type="evidence" value="ECO:0007669"/>
    <property type="project" value="TreeGrafter"/>
</dbReference>
<dbReference type="PANTHER" id="PTHR43201:SF5">
    <property type="entry name" value="MEDIUM-CHAIN ACYL-COA LIGASE ACSF2, MITOCHONDRIAL"/>
    <property type="match status" value="1"/>
</dbReference>
<dbReference type="EMBL" id="WTUW01000002">
    <property type="protein sequence ID" value="MZR31082.1"/>
    <property type="molecule type" value="Genomic_DNA"/>
</dbReference>
<dbReference type="InterPro" id="IPR045851">
    <property type="entry name" value="AMP-bd_C_sf"/>
</dbReference>
<comment type="caution">
    <text evidence="6">The sequence shown here is derived from an EMBL/GenBank/DDBJ whole genome shotgun (WGS) entry which is preliminary data.</text>
</comment>
<dbReference type="Pfam" id="PF13193">
    <property type="entry name" value="AMP-binding_C"/>
    <property type="match status" value="1"/>
</dbReference>
<evidence type="ECO:0000313" key="6">
    <source>
        <dbReference type="EMBL" id="MZR31082.1"/>
    </source>
</evidence>
<keyword evidence="7" id="KW-1185">Reference proteome</keyword>
<feature type="domain" description="AMP-binding enzyme C-terminal" evidence="5">
    <location>
        <begin position="430"/>
        <end position="508"/>
    </location>
</feature>
<dbReference type="Gene3D" id="3.40.50.12780">
    <property type="entry name" value="N-terminal domain of ligase-like"/>
    <property type="match status" value="1"/>
</dbReference>
<protein>
    <submittedName>
        <fullName evidence="6">AMP-binding protein</fullName>
    </submittedName>
</protein>
<evidence type="ECO:0000313" key="7">
    <source>
        <dbReference type="Proteomes" id="UP000476030"/>
    </source>
</evidence>